<comment type="caution">
    <text evidence="1">The sequence shown here is derived from an EMBL/GenBank/DDBJ whole genome shotgun (WGS) entry which is preliminary data.</text>
</comment>
<accession>A0A426XBG3</accession>
<dbReference type="AlphaFoldDB" id="A0A426XBG3"/>
<protein>
    <submittedName>
        <fullName evidence="1">Uncharacterized protein</fullName>
    </submittedName>
</protein>
<evidence type="ECO:0000313" key="2">
    <source>
        <dbReference type="Proteomes" id="UP000287651"/>
    </source>
</evidence>
<name>A0A426XBG3_ENSVE</name>
<dbReference type="Proteomes" id="UP000287651">
    <property type="component" value="Unassembled WGS sequence"/>
</dbReference>
<gene>
    <name evidence="1" type="ORF">B296_00053616</name>
</gene>
<evidence type="ECO:0000313" key="1">
    <source>
        <dbReference type="EMBL" id="RRT36807.1"/>
    </source>
</evidence>
<proteinExistence type="predicted"/>
<sequence>MRTSRLGRKHKRLRWLSLSYSSVLTTKLDGVQDNRDAWERMRPCKVGRLLGDRKSYTKLIEIRMEKMKEVKRPAL</sequence>
<dbReference type="EMBL" id="AMZH03023104">
    <property type="protein sequence ID" value="RRT36807.1"/>
    <property type="molecule type" value="Genomic_DNA"/>
</dbReference>
<organism evidence="1 2">
    <name type="scientific">Ensete ventricosum</name>
    <name type="common">Abyssinian banana</name>
    <name type="synonym">Musa ensete</name>
    <dbReference type="NCBI Taxonomy" id="4639"/>
    <lineage>
        <taxon>Eukaryota</taxon>
        <taxon>Viridiplantae</taxon>
        <taxon>Streptophyta</taxon>
        <taxon>Embryophyta</taxon>
        <taxon>Tracheophyta</taxon>
        <taxon>Spermatophyta</taxon>
        <taxon>Magnoliopsida</taxon>
        <taxon>Liliopsida</taxon>
        <taxon>Zingiberales</taxon>
        <taxon>Musaceae</taxon>
        <taxon>Ensete</taxon>
    </lineage>
</organism>
<reference evidence="1 2" key="1">
    <citation type="journal article" date="2014" name="Agronomy (Basel)">
        <title>A Draft Genome Sequence for Ensete ventricosum, the Drought-Tolerant Tree Against Hunger.</title>
        <authorList>
            <person name="Harrison J."/>
            <person name="Moore K.A."/>
            <person name="Paszkiewicz K."/>
            <person name="Jones T."/>
            <person name="Grant M."/>
            <person name="Ambacheew D."/>
            <person name="Muzemil S."/>
            <person name="Studholme D.J."/>
        </authorList>
    </citation>
    <scope>NUCLEOTIDE SEQUENCE [LARGE SCALE GENOMIC DNA]</scope>
</reference>